<name>A0A6C0KLL8_9ZZZZ</name>
<dbReference type="PANTHER" id="PTHR45661">
    <property type="entry name" value="SURFACE ANTIGEN"/>
    <property type="match status" value="1"/>
</dbReference>
<dbReference type="EMBL" id="MN740899">
    <property type="protein sequence ID" value="QHU17228.1"/>
    <property type="molecule type" value="Genomic_DNA"/>
</dbReference>
<dbReference type="InterPro" id="IPR032675">
    <property type="entry name" value="LRR_dom_sf"/>
</dbReference>
<protein>
    <recommendedName>
        <fullName evidence="2">Leucine-rich repeat domain-containing protein</fullName>
    </recommendedName>
</protein>
<accession>A0A6C0KLL8</accession>
<dbReference type="PANTHER" id="PTHR45661:SF3">
    <property type="entry name" value="IG-LIKE DOMAIN-CONTAINING PROTEIN"/>
    <property type="match status" value="1"/>
</dbReference>
<dbReference type="InterPro" id="IPR026906">
    <property type="entry name" value="LRR_5"/>
</dbReference>
<sequence>MPSIYDLAYENNVYSDKQGIKYTLNTDNTATVATNAQSFLTNYDAVNNANIIIPEYVKYGEKSYSVNTIVNNAFSGCDNLGSVIIGDNITTLPTSVFSNCTYLSSITIGKNVTVIDTSNFNPQYINNLSISTENRIFFNENGLTYAITDNVQKYVSVIFCPRNQTGDIVIPDAVSNKNVVYAVTSIGSSAFYNCVSINSVVIGNNVTTIGSSAFSLCKYLNNMTLGNNVTTIGNSAFYGCNFLKNVVIPKKVTSMATAFINCINLNNINVSENAMFCSYNDVIYSITNGSASAFFAPKNISGSITIPSSVFFNKNTYSVTSISNYAFQNCSKLENVVIPDSVTSIGSNAFAYCLRLETINILDAVTSINDYAFQGCLNIESITIGKSTKTMNSYAICSDTILNNVSIDSKNTSFFNDNGLVYKITGTNTASLFFCPRNKSGDFTIPDTVTASSGTYKVTDIAYGAFYNCNKLTNIVMGSNITKVNDRAFYNCTSLQSVSIGTSVTSIGSNVVQNCTNLSTLTIPDSTTSVGGFIYESCFNVTNVSIGKNATVSSNYNLGKYCKNVTITVDSNNTYFFTDVNGVIYYITSSVNKEVSLFFCPKTIVGDFTIPDTILNRNTTYNVTSIYGSAFAYCINITSINIGQNVTMLYDANIFEGCSKLASITLPDSVIKIANGAFFKCTGLTTININNDIFFNVDGIVYQIIASNQVMVIFCPNTFVDVTIPDTVEKNGTIYYVTDLQTNSFAYNGNLSSVSIGKYINSVGNYTFAGCLNLDTMTIHKDNSILFNADGLVYKILNSSSVSIYFCPRNINGTFTIPESVTYNSNTYAVIEVTPHAFQACTNVKCIIFSNIIILSTRTFQGCTNLTSIVIPYNVQITSQYQFYECPNLTSVYCLDNNPGIYHTQFDNIDNVTCYYLPGKAGWSLLANNKIAYHVPTIDSYNVMTNVLSGSCDVGLSTVNVYLLLDDEWVTYEVDSVNGQWTLQAILKNGEKISMISNYYSETMNSTEYTYCITIKTTTLRYDAGYFITESVNAYGDETYKWQYSNDAIEWIDWSDSYKISETIFASVTGKYLRPMITRGSLKIYDIAVLHKDGNDITITLGNNVQTIKNGAFYQCKSITAIVIPSSVISIGKFAFKCSGIHTITVNNNLYFSSVDGILYDKQMTELLCYPPKKTGDTFTLPSTVTTIASAGISGCTSLKNILSNSSAFRSLDGILYSADNTSILFYPSGKPDSVFAIPSYVTTIQSEGFIDCLFSSIIIGINVTSIQSFFLQQCNNVEMVTIPSAVSFVTDDSPIFYANAKLDSVLFVGDYVEHSEIQLFDSITSQKVYYLAKNPTWSGITTYMGTPAEGITDVKYDVIGYYSKFLEYRDSLIAYKDTLTNRLVTLNTKYINTKTKMREYDAIAYLFYSAIEYYTKNKSPSDSAINPFISESDKASGITQTIRNNYYQYYSSMYSKAKTLAATYVIAIADTQSTIDKITAKLGDTAVLQYLEDLGINLSHIPQYTVYIPDIDALETQTISKITTLSDLAISKVVNSTKTTYTGIYNDFVSALDMMKFDTKTV</sequence>
<evidence type="ECO:0008006" key="2">
    <source>
        <dbReference type="Google" id="ProtNLM"/>
    </source>
</evidence>
<dbReference type="InterPro" id="IPR053139">
    <property type="entry name" value="Surface_bspA-like"/>
</dbReference>
<dbReference type="Gene3D" id="3.80.10.10">
    <property type="entry name" value="Ribonuclease Inhibitor"/>
    <property type="match status" value="7"/>
</dbReference>
<dbReference type="Pfam" id="PF13306">
    <property type="entry name" value="LRR_5"/>
    <property type="match status" value="9"/>
</dbReference>
<evidence type="ECO:0000313" key="1">
    <source>
        <dbReference type="EMBL" id="QHU17228.1"/>
    </source>
</evidence>
<dbReference type="SUPFAM" id="SSF52058">
    <property type="entry name" value="L domain-like"/>
    <property type="match status" value="2"/>
</dbReference>
<proteinExistence type="predicted"/>
<organism evidence="1">
    <name type="scientific">viral metagenome</name>
    <dbReference type="NCBI Taxonomy" id="1070528"/>
    <lineage>
        <taxon>unclassified sequences</taxon>
        <taxon>metagenomes</taxon>
        <taxon>organismal metagenomes</taxon>
    </lineage>
</organism>
<reference evidence="1" key="1">
    <citation type="journal article" date="2020" name="Nature">
        <title>Giant virus diversity and host interactions through global metagenomics.</title>
        <authorList>
            <person name="Schulz F."/>
            <person name="Roux S."/>
            <person name="Paez-Espino D."/>
            <person name="Jungbluth S."/>
            <person name="Walsh D.A."/>
            <person name="Denef V.J."/>
            <person name="McMahon K.D."/>
            <person name="Konstantinidis K.T."/>
            <person name="Eloe-Fadrosh E.A."/>
            <person name="Kyrpides N.C."/>
            <person name="Woyke T."/>
        </authorList>
    </citation>
    <scope>NUCLEOTIDE SEQUENCE</scope>
    <source>
        <strain evidence="1">GVMAG-S-3300012000-57</strain>
    </source>
</reference>